<dbReference type="EMBL" id="FWEV01000318">
    <property type="protein sequence ID" value="SLM32449.1"/>
    <property type="molecule type" value="Genomic_DNA"/>
</dbReference>
<dbReference type="AlphaFoldDB" id="A0A1W1HIZ4"/>
<organism evidence="1 2">
    <name type="scientific">Desulfamplus magnetovallimortis</name>
    <dbReference type="NCBI Taxonomy" id="1246637"/>
    <lineage>
        <taxon>Bacteria</taxon>
        <taxon>Pseudomonadati</taxon>
        <taxon>Thermodesulfobacteriota</taxon>
        <taxon>Desulfobacteria</taxon>
        <taxon>Desulfobacterales</taxon>
        <taxon>Desulfobacteraceae</taxon>
        <taxon>Desulfamplus</taxon>
    </lineage>
</organism>
<keyword evidence="2" id="KW-1185">Reference proteome</keyword>
<protein>
    <submittedName>
        <fullName evidence="1">Uncharacterized protein</fullName>
    </submittedName>
</protein>
<sequence>MHRCDAIEIIGLDCSGRIHFYPIGGGYGIRPLRFNFRCDKVAFYEHYINLLKNDTYELLKLVNTV</sequence>
<reference evidence="1 2" key="1">
    <citation type="submission" date="2017-03" db="EMBL/GenBank/DDBJ databases">
        <authorList>
            <person name="Afonso C.L."/>
            <person name="Miller P.J."/>
            <person name="Scott M.A."/>
            <person name="Spackman E."/>
            <person name="Goraichik I."/>
            <person name="Dimitrov K.M."/>
            <person name="Suarez D.L."/>
            <person name="Swayne D.E."/>
        </authorList>
    </citation>
    <scope>NUCLEOTIDE SEQUENCE [LARGE SCALE GENOMIC DNA]</scope>
    <source>
        <strain evidence="1">PRJEB14757</strain>
    </source>
</reference>
<gene>
    <name evidence="1" type="ORF">MTBBW1_730002</name>
</gene>
<name>A0A1W1HIZ4_9BACT</name>
<dbReference type="STRING" id="1246637.MTBBW1_730002"/>
<accession>A0A1W1HIZ4</accession>
<dbReference type="Proteomes" id="UP000191931">
    <property type="component" value="Unassembled WGS sequence"/>
</dbReference>
<evidence type="ECO:0000313" key="1">
    <source>
        <dbReference type="EMBL" id="SLM32449.1"/>
    </source>
</evidence>
<evidence type="ECO:0000313" key="2">
    <source>
        <dbReference type="Proteomes" id="UP000191931"/>
    </source>
</evidence>
<proteinExistence type="predicted"/>